<dbReference type="Pfam" id="PF05517">
    <property type="entry name" value="p25-alpha"/>
    <property type="match status" value="1"/>
</dbReference>
<dbReference type="EMBL" id="CAJOBI010114046">
    <property type="protein sequence ID" value="CAF4646499.1"/>
    <property type="molecule type" value="Genomic_DNA"/>
</dbReference>
<evidence type="ECO:0000313" key="2">
    <source>
        <dbReference type="EMBL" id="CAF4646499.1"/>
    </source>
</evidence>
<name>A0A8S2ZMY6_9BILA</name>
<feature type="non-terminal residue" evidence="2">
    <location>
        <position position="1"/>
    </location>
</feature>
<gene>
    <name evidence="2" type="ORF">SMN809_LOCUS40915</name>
    <name evidence="3" type="ORF">SMN809_LOCUS51722</name>
</gene>
<dbReference type="PANTHER" id="PTHR12932">
    <property type="entry name" value="P25 ALPHA-RELATED"/>
    <property type="match status" value="1"/>
</dbReference>
<dbReference type="InterPro" id="IPR008907">
    <property type="entry name" value="TPP/p25"/>
</dbReference>
<reference evidence="2" key="1">
    <citation type="submission" date="2021-02" db="EMBL/GenBank/DDBJ databases">
        <authorList>
            <person name="Nowell W R."/>
        </authorList>
    </citation>
    <scope>NUCLEOTIDE SEQUENCE</scope>
</reference>
<dbReference type="Proteomes" id="UP000676336">
    <property type="component" value="Unassembled WGS sequence"/>
</dbReference>
<evidence type="ECO:0000313" key="3">
    <source>
        <dbReference type="EMBL" id="CAF4900408.1"/>
    </source>
</evidence>
<protein>
    <submittedName>
        <fullName evidence="2">Uncharacterized protein</fullName>
    </submittedName>
</protein>
<dbReference type="AlphaFoldDB" id="A0A8S2ZMY6"/>
<dbReference type="EMBL" id="CAJOBI010174041">
    <property type="protein sequence ID" value="CAF4900408.1"/>
    <property type="molecule type" value="Genomic_DNA"/>
</dbReference>
<dbReference type="GO" id="GO:0005874">
    <property type="term" value="C:microtubule"/>
    <property type="evidence" value="ECO:0007669"/>
    <property type="project" value="TreeGrafter"/>
</dbReference>
<dbReference type="GO" id="GO:0001578">
    <property type="term" value="P:microtubule bundle formation"/>
    <property type="evidence" value="ECO:0007669"/>
    <property type="project" value="TreeGrafter"/>
</dbReference>
<dbReference type="GO" id="GO:0015631">
    <property type="term" value="F:tubulin binding"/>
    <property type="evidence" value="ECO:0007669"/>
    <property type="project" value="InterPro"/>
</dbReference>
<evidence type="ECO:0000256" key="1">
    <source>
        <dbReference type="SAM" id="MobiDB-lite"/>
    </source>
</evidence>
<feature type="region of interest" description="Disordered" evidence="1">
    <location>
        <begin position="1"/>
        <end position="42"/>
    </location>
</feature>
<feature type="compositionally biased region" description="Basic and acidic residues" evidence="1">
    <location>
        <begin position="10"/>
        <end position="30"/>
    </location>
</feature>
<proteinExistence type="predicted"/>
<sequence length="42" mass="4659">MTDTSQYTGTHKERFDEEGHGKGKEGRADEVNTTGYVHGFKG</sequence>
<dbReference type="GO" id="GO:0046785">
    <property type="term" value="P:microtubule polymerization"/>
    <property type="evidence" value="ECO:0007669"/>
    <property type="project" value="InterPro"/>
</dbReference>
<comment type="caution">
    <text evidence="2">The sequence shown here is derived from an EMBL/GenBank/DDBJ whole genome shotgun (WGS) entry which is preliminary data.</text>
</comment>
<organism evidence="2 4">
    <name type="scientific">Rotaria magnacalcarata</name>
    <dbReference type="NCBI Taxonomy" id="392030"/>
    <lineage>
        <taxon>Eukaryota</taxon>
        <taxon>Metazoa</taxon>
        <taxon>Spiralia</taxon>
        <taxon>Gnathifera</taxon>
        <taxon>Rotifera</taxon>
        <taxon>Eurotatoria</taxon>
        <taxon>Bdelloidea</taxon>
        <taxon>Philodinida</taxon>
        <taxon>Philodinidae</taxon>
        <taxon>Rotaria</taxon>
    </lineage>
</organism>
<evidence type="ECO:0000313" key="4">
    <source>
        <dbReference type="Proteomes" id="UP000676336"/>
    </source>
</evidence>
<dbReference type="PANTHER" id="PTHR12932:SF9">
    <property type="entry name" value="TUBULIN POLYMERIZATION-PROMOTING PROTEIN HOMOLOG"/>
    <property type="match status" value="1"/>
</dbReference>
<dbReference type="GO" id="GO:0032273">
    <property type="term" value="P:positive regulation of protein polymerization"/>
    <property type="evidence" value="ECO:0007669"/>
    <property type="project" value="TreeGrafter"/>
</dbReference>
<accession>A0A8S2ZMY6</accession>